<keyword evidence="2" id="KW-0285">Flavoprotein</keyword>
<dbReference type="InterPro" id="IPR036134">
    <property type="entry name" value="Crypto/Photolyase_FAD-like_sf"/>
</dbReference>
<evidence type="ECO:0000256" key="2">
    <source>
        <dbReference type="ARBA" id="ARBA00022630"/>
    </source>
</evidence>
<dbReference type="PANTHER" id="PTHR11455:SF22">
    <property type="entry name" value="CRYPTOCHROME DASH"/>
    <property type="match status" value="1"/>
</dbReference>
<dbReference type="GO" id="GO:0071949">
    <property type="term" value="F:FAD binding"/>
    <property type="evidence" value="ECO:0007669"/>
    <property type="project" value="TreeGrafter"/>
</dbReference>
<evidence type="ECO:0000256" key="3">
    <source>
        <dbReference type="ARBA" id="ARBA00022827"/>
    </source>
</evidence>
<gene>
    <name evidence="5" type="primary">cry</name>
    <name evidence="5" type="ORF">Enr13x_02200</name>
</gene>
<reference evidence="5 6" key="1">
    <citation type="submission" date="2019-03" db="EMBL/GenBank/DDBJ databases">
        <title>Deep-cultivation of Planctomycetes and their phenomic and genomic characterization uncovers novel biology.</title>
        <authorList>
            <person name="Wiegand S."/>
            <person name="Jogler M."/>
            <person name="Boedeker C."/>
            <person name="Pinto D."/>
            <person name="Vollmers J."/>
            <person name="Rivas-Marin E."/>
            <person name="Kohn T."/>
            <person name="Peeters S.H."/>
            <person name="Heuer A."/>
            <person name="Rast P."/>
            <person name="Oberbeckmann S."/>
            <person name="Bunk B."/>
            <person name="Jeske O."/>
            <person name="Meyerdierks A."/>
            <person name="Storesund J.E."/>
            <person name="Kallscheuer N."/>
            <person name="Luecker S."/>
            <person name="Lage O.M."/>
            <person name="Pohl T."/>
            <person name="Merkel B.J."/>
            <person name="Hornburger P."/>
            <person name="Mueller R.-W."/>
            <person name="Bruemmer F."/>
            <person name="Labrenz M."/>
            <person name="Spormann A.M."/>
            <person name="Op den Camp H."/>
            <person name="Overmann J."/>
            <person name="Amann R."/>
            <person name="Jetten M.S.M."/>
            <person name="Mascher T."/>
            <person name="Medema M.H."/>
            <person name="Devos D.P."/>
            <person name="Kaster A.-K."/>
            <person name="Ovreas L."/>
            <person name="Rohde M."/>
            <person name="Galperin M.Y."/>
            <person name="Jogler C."/>
        </authorList>
    </citation>
    <scope>NUCLEOTIDE SEQUENCE [LARGE SCALE GENOMIC DNA]</scope>
    <source>
        <strain evidence="5 6">Enr13</strain>
    </source>
</reference>
<dbReference type="InterPro" id="IPR005101">
    <property type="entry name" value="Cryptochr/Photolyase_FAD-bd"/>
</dbReference>
<sequence length="68" mass="7896">MKDNGDFVRHWLPELANVPNSHVHRPWEMSREQQQQSNCVIGVDYPTPIVDLLASAEHHEMLYRAATE</sequence>
<dbReference type="GO" id="GO:0003677">
    <property type="term" value="F:DNA binding"/>
    <property type="evidence" value="ECO:0007669"/>
    <property type="project" value="TreeGrafter"/>
</dbReference>
<accession>A0A518HHU4</accession>
<dbReference type="InterPro" id="IPR002081">
    <property type="entry name" value="Cryptochrome/DNA_photolyase_1"/>
</dbReference>
<feature type="domain" description="Cryptochrome/DNA photolyase FAD-binding" evidence="4">
    <location>
        <begin position="3"/>
        <end position="59"/>
    </location>
</feature>
<dbReference type="PANTHER" id="PTHR11455">
    <property type="entry name" value="CRYPTOCHROME"/>
    <property type="match status" value="1"/>
</dbReference>
<keyword evidence="3" id="KW-0274">FAD</keyword>
<dbReference type="GO" id="GO:0000719">
    <property type="term" value="P:photoreactive repair"/>
    <property type="evidence" value="ECO:0007669"/>
    <property type="project" value="TreeGrafter"/>
</dbReference>
<dbReference type="Gene3D" id="1.10.579.10">
    <property type="entry name" value="DNA Cyclobutane Dipyrimidine Photolyase, subunit A, domain 3"/>
    <property type="match status" value="1"/>
</dbReference>
<dbReference type="EMBL" id="CP037423">
    <property type="protein sequence ID" value="QDV40414.1"/>
    <property type="molecule type" value="Genomic_DNA"/>
</dbReference>
<dbReference type="GO" id="GO:0003904">
    <property type="term" value="F:deoxyribodipyrimidine photo-lyase activity"/>
    <property type="evidence" value="ECO:0007669"/>
    <property type="project" value="TreeGrafter"/>
</dbReference>
<name>A0A518HHU4_9BACT</name>
<dbReference type="SUPFAM" id="SSF48173">
    <property type="entry name" value="Cryptochrome/photolyase FAD-binding domain"/>
    <property type="match status" value="1"/>
</dbReference>
<keyword evidence="6" id="KW-1185">Reference proteome</keyword>
<evidence type="ECO:0000313" key="5">
    <source>
        <dbReference type="EMBL" id="QDV40414.1"/>
    </source>
</evidence>
<evidence type="ECO:0000256" key="1">
    <source>
        <dbReference type="ARBA" id="ARBA00001974"/>
    </source>
</evidence>
<dbReference type="Proteomes" id="UP000319004">
    <property type="component" value="Chromosome"/>
</dbReference>
<evidence type="ECO:0000259" key="4">
    <source>
        <dbReference type="Pfam" id="PF03441"/>
    </source>
</evidence>
<proteinExistence type="predicted"/>
<dbReference type="Pfam" id="PF03441">
    <property type="entry name" value="FAD_binding_7"/>
    <property type="match status" value="1"/>
</dbReference>
<evidence type="ECO:0000313" key="6">
    <source>
        <dbReference type="Proteomes" id="UP000319004"/>
    </source>
</evidence>
<protein>
    <submittedName>
        <fullName evidence="5">Cryptochrome DASH</fullName>
    </submittedName>
</protein>
<organism evidence="5 6">
    <name type="scientific">Stieleria neptunia</name>
    <dbReference type="NCBI Taxonomy" id="2527979"/>
    <lineage>
        <taxon>Bacteria</taxon>
        <taxon>Pseudomonadati</taxon>
        <taxon>Planctomycetota</taxon>
        <taxon>Planctomycetia</taxon>
        <taxon>Pirellulales</taxon>
        <taxon>Pirellulaceae</taxon>
        <taxon>Stieleria</taxon>
    </lineage>
</organism>
<comment type="cofactor">
    <cofactor evidence="1">
        <name>FAD</name>
        <dbReference type="ChEBI" id="CHEBI:57692"/>
    </cofactor>
</comment>
<dbReference type="KEGG" id="snep:Enr13x_02200"/>
<dbReference type="AlphaFoldDB" id="A0A518HHU4"/>